<reference evidence="1" key="2">
    <citation type="journal article" date="2015" name="Data Brief">
        <title>Shoot transcriptome of the giant reed, Arundo donax.</title>
        <authorList>
            <person name="Barrero R.A."/>
            <person name="Guerrero F.D."/>
            <person name="Moolhuijzen P."/>
            <person name="Goolsby J.A."/>
            <person name="Tidwell J."/>
            <person name="Bellgard S.E."/>
            <person name="Bellgard M.I."/>
        </authorList>
    </citation>
    <scope>NUCLEOTIDE SEQUENCE</scope>
    <source>
        <tissue evidence="1">Shoot tissue taken approximately 20 cm above the soil surface</tissue>
    </source>
</reference>
<organism evidence="1">
    <name type="scientific">Arundo donax</name>
    <name type="common">Giant reed</name>
    <name type="synonym">Donax arundinaceus</name>
    <dbReference type="NCBI Taxonomy" id="35708"/>
    <lineage>
        <taxon>Eukaryota</taxon>
        <taxon>Viridiplantae</taxon>
        <taxon>Streptophyta</taxon>
        <taxon>Embryophyta</taxon>
        <taxon>Tracheophyta</taxon>
        <taxon>Spermatophyta</taxon>
        <taxon>Magnoliopsida</taxon>
        <taxon>Liliopsida</taxon>
        <taxon>Poales</taxon>
        <taxon>Poaceae</taxon>
        <taxon>PACMAD clade</taxon>
        <taxon>Arundinoideae</taxon>
        <taxon>Arundineae</taxon>
        <taxon>Arundo</taxon>
    </lineage>
</organism>
<accession>A0A0A9RYS8</accession>
<name>A0A0A9RYS8_ARUDO</name>
<reference evidence="1" key="1">
    <citation type="submission" date="2014-09" db="EMBL/GenBank/DDBJ databases">
        <authorList>
            <person name="Magalhaes I.L.F."/>
            <person name="Oliveira U."/>
            <person name="Santos F.R."/>
            <person name="Vidigal T.H.D.A."/>
            <person name="Brescovit A.D."/>
            <person name="Santos A.J."/>
        </authorList>
    </citation>
    <scope>NUCLEOTIDE SEQUENCE</scope>
    <source>
        <tissue evidence="1">Shoot tissue taken approximately 20 cm above the soil surface</tissue>
    </source>
</reference>
<protein>
    <submittedName>
        <fullName evidence="1">Uncharacterized protein</fullName>
    </submittedName>
</protein>
<proteinExistence type="predicted"/>
<dbReference type="EMBL" id="GBRH01245488">
    <property type="protein sequence ID" value="JAD52407.1"/>
    <property type="molecule type" value="Transcribed_RNA"/>
</dbReference>
<sequence length="78" mass="8731">MIYTCLIAMGPPQVLCLLFLVGGGVVGREKEIMTTEEYSRKVISHVQKMQLKGFRSTISVYNITPNVESLNCLYSLAF</sequence>
<dbReference type="AlphaFoldDB" id="A0A0A9RYS8"/>
<evidence type="ECO:0000313" key="1">
    <source>
        <dbReference type="EMBL" id="JAD52407.1"/>
    </source>
</evidence>